<evidence type="ECO:0000313" key="3">
    <source>
        <dbReference type="Proteomes" id="UP001589766"/>
    </source>
</evidence>
<reference evidence="2 3" key="1">
    <citation type="submission" date="2024-09" db="EMBL/GenBank/DDBJ databases">
        <authorList>
            <person name="Sun Q."/>
            <person name="Mori K."/>
        </authorList>
    </citation>
    <scope>NUCLEOTIDE SEQUENCE [LARGE SCALE GENOMIC DNA]</scope>
    <source>
        <strain evidence="2 3">CCM 7609</strain>
    </source>
</reference>
<dbReference type="Pfam" id="PF04101">
    <property type="entry name" value="Glyco_tran_28_C"/>
    <property type="match status" value="1"/>
</dbReference>
<proteinExistence type="predicted"/>
<dbReference type="PANTHER" id="PTHR21015:SF22">
    <property type="entry name" value="GLYCOSYLTRANSFERASE"/>
    <property type="match status" value="1"/>
</dbReference>
<feature type="domain" description="Glycosyl transferase family 28 C-terminal" evidence="1">
    <location>
        <begin position="304"/>
        <end position="368"/>
    </location>
</feature>
<dbReference type="Gene3D" id="3.40.50.2000">
    <property type="entry name" value="Glycogen Phosphorylase B"/>
    <property type="match status" value="1"/>
</dbReference>
<dbReference type="Proteomes" id="UP001589766">
    <property type="component" value="Unassembled WGS sequence"/>
</dbReference>
<accession>A0ABV6F152</accession>
<gene>
    <name evidence="2" type="ORF">ACFFIO_01845</name>
</gene>
<protein>
    <submittedName>
        <fullName evidence="2">Glycosyltransferase</fullName>
    </submittedName>
</protein>
<evidence type="ECO:0000259" key="1">
    <source>
        <dbReference type="Pfam" id="PF04101"/>
    </source>
</evidence>
<organism evidence="2 3">
    <name type="scientific">Citricoccus parietis</name>
    <dbReference type="NCBI Taxonomy" id="592307"/>
    <lineage>
        <taxon>Bacteria</taxon>
        <taxon>Bacillati</taxon>
        <taxon>Actinomycetota</taxon>
        <taxon>Actinomycetes</taxon>
        <taxon>Micrococcales</taxon>
        <taxon>Micrococcaceae</taxon>
        <taxon>Citricoccus</taxon>
    </lineage>
</organism>
<dbReference type="InterPro" id="IPR007235">
    <property type="entry name" value="Glyco_trans_28_C"/>
</dbReference>
<dbReference type="SUPFAM" id="SSF53756">
    <property type="entry name" value="UDP-Glycosyltransferase/glycogen phosphorylase"/>
    <property type="match status" value="1"/>
</dbReference>
<sequence length="409" mass="44555">MMPQLAGRGALTRTVRSARARTRRWAGGITPLVEFRRRQRVRVGYGQTEPLDYRPSGSVLFITSNGAGLGHISRMLAVATRLPSDRDPVILTLSKAYTQVQGLGVEVRYFPSAAATDGDADSWNHGFGRHLFELMKELRPSVVMFDGTWIYQPVTDVCRTLGIHLVWMQRGCWRPEVDRNSPQRHLAARVCDEVVVPGDYGCREMVDVGPGVPVHYVNPVTLTGPEDLLSREEACADLGFDSSRRYVLISLGGGILFDGEKAVAAALEAVLSLGPEWVPVMTRNPLAEEAAVDERLQVMSAYPLARYYRAFEFAVTAAGYNSVQEAIALDLPSILLPNDRTVTDDQVRRALSVDEEGLARTVRSAEGLREAITAQAAGDGRAAEAPLPADGGAQAAELLADRLRAIAAM</sequence>
<dbReference type="PANTHER" id="PTHR21015">
    <property type="entry name" value="UDP-N-ACETYLGLUCOSAMINE--N-ACETYLMURAMYL-(PENTAPEPTIDE) PYROPHOSPHORYL-UNDECAPRENOL N-ACETYLGLUCOSAMINE TRANSFERASE 1"/>
    <property type="match status" value="1"/>
</dbReference>
<keyword evidence="3" id="KW-1185">Reference proteome</keyword>
<comment type="caution">
    <text evidence="2">The sequence shown here is derived from an EMBL/GenBank/DDBJ whole genome shotgun (WGS) entry which is preliminary data.</text>
</comment>
<dbReference type="EMBL" id="JBHLWH010000005">
    <property type="protein sequence ID" value="MFC0247238.1"/>
    <property type="molecule type" value="Genomic_DNA"/>
</dbReference>
<dbReference type="RefSeq" id="WP_378039964.1">
    <property type="nucleotide sequence ID" value="NZ_JBHLWH010000005.1"/>
</dbReference>
<name>A0ABV6F152_9MICC</name>
<evidence type="ECO:0000313" key="2">
    <source>
        <dbReference type="EMBL" id="MFC0247238.1"/>
    </source>
</evidence>